<dbReference type="EMBL" id="JAVRRA010018704">
    <property type="protein sequence ID" value="KAK5187957.1"/>
    <property type="molecule type" value="Genomic_DNA"/>
</dbReference>
<sequence>MKIVTAIFNVFHLLPPAAIQFLKELVERVIELEVALRRTHNSPFREPLVKYLNHYPKEAWNFFRPQIKNEVFGRFFAQILAYPASGPLREAVAGDVSGFLETLTKEGSEEERWPAVINAIHVAQSLCKFPETRSWLAPHESLKEALFNSAKELQIKLRDNSIEPGLRLAVEQAGERVMEVFTTYMAHQREDLDFFFEIVEAVTKEELKSCPPLFDFITCHMVSNNSVDYWRTLVLR</sequence>
<comment type="caution">
    <text evidence="1">The sequence shown here is derived from an EMBL/GenBank/DDBJ whole genome shotgun (WGS) entry which is preliminary data.</text>
</comment>
<keyword evidence="2" id="KW-1185">Reference proteome</keyword>
<accession>A0ABR0LJZ4</accession>
<evidence type="ECO:0000313" key="1">
    <source>
        <dbReference type="EMBL" id="KAK5187957.1"/>
    </source>
</evidence>
<dbReference type="Pfam" id="PF20206">
    <property type="entry name" value="Tra1_ring"/>
    <property type="match status" value="1"/>
</dbReference>
<evidence type="ECO:0000313" key="2">
    <source>
        <dbReference type="Proteomes" id="UP001357485"/>
    </source>
</evidence>
<feature type="non-terminal residue" evidence="1">
    <location>
        <position position="236"/>
    </location>
</feature>
<protein>
    <submittedName>
        <fullName evidence="1">Transcription-associated protein 1</fullName>
    </submittedName>
</protein>
<proteinExistence type="predicted"/>
<dbReference type="InterPro" id="IPR046805">
    <property type="entry name" value="Tra1_ring"/>
</dbReference>
<gene>
    <name evidence="1" type="primary">TRA1_7</name>
    <name evidence="1" type="ORF">LTR16_009079</name>
</gene>
<organism evidence="1 2">
    <name type="scientific">Cryomyces antarcticus</name>
    <dbReference type="NCBI Taxonomy" id="329879"/>
    <lineage>
        <taxon>Eukaryota</taxon>
        <taxon>Fungi</taxon>
        <taxon>Dikarya</taxon>
        <taxon>Ascomycota</taxon>
        <taxon>Pezizomycotina</taxon>
        <taxon>Dothideomycetes</taxon>
        <taxon>Dothideomycetes incertae sedis</taxon>
        <taxon>Cryomyces</taxon>
    </lineage>
</organism>
<dbReference type="Proteomes" id="UP001357485">
    <property type="component" value="Unassembled WGS sequence"/>
</dbReference>
<name>A0ABR0LJZ4_9PEZI</name>
<reference evidence="1 2" key="1">
    <citation type="submission" date="2023-08" db="EMBL/GenBank/DDBJ databases">
        <title>Black Yeasts Isolated from many extreme environments.</title>
        <authorList>
            <person name="Coleine C."/>
            <person name="Stajich J.E."/>
            <person name="Selbmann L."/>
        </authorList>
    </citation>
    <scope>NUCLEOTIDE SEQUENCE [LARGE SCALE GENOMIC DNA]</scope>
    <source>
        <strain evidence="1 2">CCFEE 536</strain>
    </source>
</reference>